<dbReference type="InterPro" id="IPR050640">
    <property type="entry name" value="Bact_2-comp_sensor_kinase"/>
</dbReference>
<keyword evidence="8" id="KW-0547">Nucleotide-binding</keyword>
<dbReference type="Gene3D" id="3.30.450.20">
    <property type="entry name" value="PAS domain"/>
    <property type="match status" value="1"/>
</dbReference>
<feature type="domain" description="HAMP" evidence="16">
    <location>
        <begin position="342"/>
        <end position="394"/>
    </location>
</feature>
<reference evidence="17 18" key="1">
    <citation type="submission" date="2020-04" db="EMBL/GenBank/DDBJ databases">
        <title>Paenibacillus algicola sp. nov., a novel marine bacterium producing alginate lyase.</title>
        <authorList>
            <person name="Huang H."/>
        </authorList>
    </citation>
    <scope>NUCLEOTIDE SEQUENCE [LARGE SCALE GENOMIC DNA]</scope>
    <source>
        <strain evidence="17 18">L7-75</strain>
    </source>
</reference>
<dbReference type="CDD" id="cd12912">
    <property type="entry name" value="PDC2_MCP_like"/>
    <property type="match status" value="1"/>
</dbReference>
<dbReference type="SMART" id="SM00304">
    <property type="entry name" value="HAMP"/>
    <property type="match status" value="1"/>
</dbReference>
<keyword evidence="7 14" id="KW-0812">Transmembrane</keyword>
<evidence type="ECO:0000256" key="1">
    <source>
        <dbReference type="ARBA" id="ARBA00000085"/>
    </source>
</evidence>
<dbReference type="InterPro" id="IPR033479">
    <property type="entry name" value="dCache_1"/>
</dbReference>
<dbReference type="EC" id="2.7.13.3" evidence="3"/>
<evidence type="ECO:0000256" key="9">
    <source>
        <dbReference type="ARBA" id="ARBA00022777"/>
    </source>
</evidence>
<comment type="subcellular location">
    <subcellularLocation>
        <location evidence="2">Cell membrane</location>
        <topology evidence="2">Multi-pass membrane protein</topology>
    </subcellularLocation>
</comment>
<keyword evidence="10" id="KW-0067">ATP-binding</keyword>
<dbReference type="EMBL" id="JABBPN010000010">
    <property type="protein sequence ID" value="NMO96602.1"/>
    <property type="molecule type" value="Genomic_DNA"/>
</dbReference>
<dbReference type="Gene3D" id="6.10.340.10">
    <property type="match status" value="1"/>
</dbReference>
<dbReference type="Pfam" id="PF02518">
    <property type="entry name" value="HATPase_c"/>
    <property type="match status" value="1"/>
</dbReference>
<dbReference type="Gene3D" id="3.30.565.10">
    <property type="entry name" value="Histidine kinase-like ATPase, C-terminal domain"/>
    <property type="match status" value="1"/>
</dbReference>
<dbReference type="PROSITE" id="PS50109">
    <property type="entry name" value="HIS_KIN"/>
    <property type="match status" value="1"/>
</dbReference>
<dbReference type="AlphaFoldDB" id="A0A848M944"/>
<dbReference type="Pfam" id="PF06580">
    <property type="entry name" value="His_kinase"/>
    <property type="match status" value="1"/>
</dbReference>
<dbReference type="Pfam" id="PF00672">
    <property type="entry name" value="HAMP"/>
    <property type="match status" value="1"/>
</dbReference>
<proteinExistence type="predicted"/>
<gene>
    <name evidence="17" type="ORF">HII30_12545</name>
</gene>
<dbReference type="GO" id="GO:0000155">
    <property type="term" value="F:phosphorelay sensor kinase activity"/>
    <property type="evidence" value="ECO:0007669"/>
    <property type="project" value="InterPro"/>
</dbReference>
<evidence type="ECO:0000256" key="11">
    <source>
        <dbReference type="ARBA" id="ARBA00022989"/>
    </source>
</evidence>
<dbReference type="SMART" id="SM00387">
    <property type="entry name" value="HATPase_c"/>
    <property type="match status" value="1"/>
</dbReference>
<sequence>MMPLEKLSRLWKERPPGRLDRKLSVVFLFLIILPMGLITYFAAERYTTLIEKNTLAYVSQLSSKMMGKLDDYVSDMMKISIIPSYLNEIQSGLEMSNRYYDPGRQANKDRPNETEGKLQITRKVERSIYFMNNIKEGTSNVYLFDLYGNPYYVVKSGGSRSQLNENYESWRKLAEAANGRPVLVSTQEIAVPAGSKQYMFTVVRDIIDKSYRSIGTIAVDANIGVIENIVTDLEETTHGKTYILDDSGMVIYDSEKKYLARSMSQHAALVKAGGKEGSFRMDVDGQPQLVVYKKSQKTGWLILITVPERPLMKEALETRRVTIAAAIGAAAFALAISLIFIYAMTRPLRSIVQHMKLVQTGNLDVVFPVTKRDEAGLIGLSFNRMMGRIKQLINDIYAMEGRKKKAELEKLQHQINPHFIYNTLETIRMTAVLHDDAEVGEMVHLLGKQLRYSIHAGSEVVEVRREWEHLQAYIELLNYRFGERFMLTIPDDPDVGSIRVMKLLFQPIVENAVNHGFDERKPSLHLTISYERTGDCHCFMVRDDGAGIAEPDLSRLVRKLEEGWPQETDETDETDGHGIGLRNVHERLQLRYGRAYGLSVESRQGEGTAVSITFPDEYGQNQLEKRD</sequence>
<dbReference type="InterPro" id="IPR005467">
    <property type="entry name" value="His_kinase_dom"/>
</dbReference>
<protein>
    <recommendedName>
        <fullName evidence="3">histidine kinase</fullName>
        <ecNumber evidence="3">2.7.13.3</ecNumber>
    </recommendedName>
</protein>
<evidence type="ECO:0000256" key="6">
    <source>
        <dbReference type="ARBA" id="ARBA00022679"/>
    </source>
</evidence>
<evidence type="ECO:0000256" key="8">
    <source>
        <dbReference type="ARBA" id="ARBA00022741"/>
    </source>
</evidence>
<evidence type="ECO:0000256" key="2">
    <source>
        <dbReference type="ARBA" id="ARBA00004651"/>
    </source>
</evidence>
<name>A0A848M944_PAELE</name>
<dbReference type="GO" id="GO:0005524">
    <property type="term" value="F:ATP binding"/>
    <property type="evidence" value="ECO:0007669"/>
    <property type="project" value="UniProtKB-KW"/>
</dbReference>
<evidence type="ECO:0000259" key="15">
    <source>
        <dbReference type="PROSITE" id="PS50109"/>
    </source>
</evidence>
<comment type="caution">
    <text evidence="17">The sequence shown here is derived from an EMBL/GenBank/DDBJ whole genome shotgun (WGS) entry which is preliminary data.</text>
</comment>
<keyword evidence="6" id="KW-0808">Transferase</keyword>
<evidence type="ECO:0000259" key="16">
    <source>
        <dbReference type="PROSITE" id="PS50885"/>
    </source>
</evidence>
<dbReference type="InterPro" id="IPR003660">
    <property type="entry name" value="HAMP_dom"/>
</dbReference>
<keyword evidence="11 14" id="KW-1133">Transmembrane helix</keyword>
<dbReference type="InterPro" id="IPR036890">
    <property type="entry name" value="HATPase_C_sf"/>
</dbReference>
<keyword evidence="4" id="KW-1003">Cell membrane</keyword>
<evidence type="ECO:0000256" key="7">
    <source>
        <dbReference type="ARBA" id="ARBA00022692"/>
    </source>
</evidence>
<feature type="transmembrane region" description="Helical" evidence="14">
    <location>
        <begin position="321"/>
        <end position="344"/>
    </location>
</feature>
<dbReference type="PRINTS" id="PR00344">
    <property type="entry name" value="BCTRLSENSOR"/>
</dbReference>
<evidence type="ECO:0000313" key="17">
    <source>
        <dbReference type="EMBL" id="NMO96602.1"/>
    </source>
</evidence>
<dbReference type="PROSITE" id="PS50885">
    <property type="entry name" value="HAMP"/>
    <property type="match status" value="1"/>
</dbReference>
<dbReference type="Pfam" id="PF02743">
    <property type="entry name" value="dCache_1"/>
    <property type="match status" value="1"/>
</dbReference>
<feature type="domain" description="Histidine kinase" evidence="15">
    <location>
        <begin position="501"/>
        <end position="618"/>
    </location>
</feature>
<dbReference type="PANTHER" id="PTHR34220:SF11">
    <property type="entry name" value="SENSOR PROTEIN KINASE HPTS"/>
    <property type="match status" value="1"/>
</dbReference>
<organism evidence="17 18">
    <name type="scientific">Paenibacillus lemnae</name>
    <dbReference type="NCBI Taxonomy" id="1330551"/>
    <lineage>
        <taxon>Bacteria</taxon>
        <taxon>Bacillati</taxon>
        <taxon>Bacillota</taxon>
        <taxon>Bacilli</taxon>
        <taxon>Bacillales</taxon>
        <taxon>Paenibacillaceae</taxon>
        <taxon>Paenibacillus</taxon>
    </lineage>
</organism>
<dbReference type="Proteomes" id="UP000565468">
    <property type="component" value="Unassembled WGS sequence"/>
</dbReference>
<dbReference type="SUPFAM" id="SSF158472">
    <property type="entry name" value="HAMP domain-like"/>
    <property type="match status" value="1"/>
</dbReference>
<dbReference type="InterPro" id="IPR003594">
    <property type="entry name" value="HATPase_dom"/>
</dbReference>
<keyword evidence="12" id="KW-0902">Two-component regulatory system</keyword>
<evidence type="ECO:0000256" key="10">
    <source>
        <dbReference type="ARBA" id="ARBA00022840"/>
    </source>
</evidence>
<accession>A0A848M944</accession>
<feature type="transmembrane region" description="Helical" evidence="14">
    <location>
        <begin position="23"/>
        <end position="43"/>
    </location>
</feature>
<dbReference type="RefSeq" id="WP_169505378.1">
    <property type="nucleotide sequence ID" value="NZ_JABBPN010000010.1"/>
</dbReference>
<dbReference type="GO" id="GO:0005886">
    <property type="term" value="C:plasma membrane"/>
    <property type="evidence" value="ECO:0007669"/>
    <property type="project" value="UniProtKB-SubCell"/>
</dbReference>
<keyword evidence="18" id="KW-1185">Reference proteome</keyword>
<comment type="catalytic activity">
    <reaction evidence="1">
        <text>ATP + protein L-histidine = ADP + protein N-phospho-L-histidine.</text>
        <dbReference type="EC" id="2.7.13.3"/>
    </reaction>
</comment>
<dbReference type="PANTHER" id="PTHR34220">
    <property type="entry name" value="SENSOR HISTIDINE KINASE YPDA"/>
    <property type="match status" value="1"/>
</dbReference>
<evidence type="ECO:0000256" key="3">
    <source>
        <dbReference type="ARBA" id="ARBA00012438"/>
    </source>
</evidence>
<dbReference type="InterPro" id="IPR004358">
    <property type="entry name" value="Sig_transdc_His_kin-like_C"/>
</dbReference>
<evidence type="ECO:0000256" key="12">
    <source>
        <dbReference type="ARBA" id="ARBA00023012"/>
    </source>
</evidence>
<dbReference type="CDD" id="cd06225">
    <property type="entry name" value="HAMP"/>
    <property type="match status" value="1"/>
</dbReference>
<evidence type="ECO:0000256" key="5">
    <source>
        <dbReference type="ARBA" id="ARBA00022553"/>
    </source>
</evidence>
<evidence type="ECO:0000313" key="18">
    <source>
        <dbReference type="Proteomes" id="UP000565468"/>
    </source>
</evidence>
<dbReference type="InterPro" id="IPR010559">
    <property type="entry name" value="Sig_transdc_His_kin_internal"/>
</dbReference>
<dbReference type="SUPFAM" id="SSF55874">
    <property type="entry name" value="ATPase domain of HSP90 chaperone/DNA topoisomerase II/histidine kinase"/>
    <property type="match status" value="1"/>
</dbReference>
<evidence type="ECO:0000256" key="13">
    <source>
        <dbReference type="ARBA" id="ARBA00023136"/>
    </source>
</evidence>
<evidence type="ECO:0000256" key="14">
    <source>
        <dbReference type="SAM" id="Phobius"/>
    </source>
</evidence>
<keyword evidence="9 17" id="KW-0418">Kinase</keyword>
<keyword evidence="13 14" id="KW-0472">Membrane</keyword>
<keyword evidence="5" id="KW-0597">Phosphoprotein</keyword>
<evidence type="ECO:0000256" key="4">
    <source>
        <dbReference type="ARBA" id="ARBA00022475"/>
    </source>
</evidence>